<reference evidence="2" key="1">
    <citation type="submission" date="2020-10" db="EMBL/GenBank/DDBJ databases">
        <authorList>
            <person name="Gilroy R."/>
        </authorList>
    </citation>
    <scope>NUCLEOTIDE SEQUENCE</scope>
    <source>
        <strain evidence="2">7293</strain>
    </source>
</reference>
<dbReference type="EMBL" id="JADIMT010000094">
    <property type="protein sequence ID" value="MBO8436959.1"/>
    <property type="molecule type" value="Genomic_DNA"/>
</dbReference>
<gene>
    <name evidence="2" type="ORF">IAA97_08280</name>
</gene>
<protein>
    <submittedName>
        <fullName evidence="2">AIPR family protein</fullName>
    </submittedName>
</protein>
<dbReference type="Proteomes" id="UP000823615">
    <property type="component" value="Unassembled WGS sequence"/>
</dbReference>
<evidence type="ECO:0000313" key="3">
    <source>
        <dbReference type="Proteomes" id="UP000823615"/>
    </source>
</evidence>
<reference evidence="2" key="2">
    <citation type="journal article" date="2021" name="PeerJ">
        <title>Extensive microbial diversity within the chicken gut microbiome revealed by metagenomics and culture.</title>
        <authorList>
            <person name="Gilroy R."/>
            <person name="Ravi A."/>
            <person name="Getino M."/>
            <person name="Pursley I."/>
            <person name="Horton D.L."/>
            <person name="Alikhan N.F."/>
            <person name="Baker D."/>
            <person name="Gharbi K."/>
            <person name="Hall N."/>
            <person name="Watson M."/>
            <person name="Adriaenssens E.M."/>
            <person name="Foster-Nyarko E."/>
            <person name="Jarju S."/>
            <person name="Secka A."/>
            <person name="Antonio M."/>
            <person name="Oren A."/>
            <person name="Chaudhuri R.R."/>
            <person name="La Ragione R."/>
            <person name="Hildebrand F."/>
            <person name="Pallen M.J."/>
        </authorList>
    </citation>
    <scope>NUCLEOTIDE SEQUENCE</scope>
    <source>
        <strain evidence="2">7293</strain>
    </source>
</reference>
<proteinExistence type="predicted"/>
<feature type="domain" description="Abortive phage infection protein C-terminal" evidence="1">
    <location>
        <begin position="233"/>
        <end position="360"/>
    </location>
</feature>
<dbReference type="Pfam" id="PF10592">
    <property type="entry name" value="AIPR"/>
    <property type="match status" value="1"/>
</dbReference>
<sequence length="586" mass="67038">MANKSVETKEFFDNLIKREQEDNAELLKGLKDFSIFTFICNKYFYYPNADDEALYAIVDGPNDGSIDSICLAGDTDSNPIELVQTKFTKDFDATVAQGEIADMAKTAQALKRHKYSLYSEKVTQRFTNCLDDTETDDIEFVYFTAAVPSEKKKKQARELIIGNKDNIQIFFGDEIMSHIECELQKTGRVDYGELRLDKPKNYLDYNGNAIIVNISAESLKTLYAKYNRSLLGLNLRYYIRNKSVDQGLKETITKHPEKFWYLNNGLVIACEKYTMDGTILKLEQFSIVNGGQTTNRIFNTDFEEDFYLPCKVVQVSTADGTQNKVTTQEIAVASNSQKPIKAKDIVANRQEQRTLEGAFKQLIPPIQYITKNGDKIDPRFKDKNSHLTLDQLGKIALASVLQMPWTRTGFKDLYDTEKPYYNLIYNTKRNLQVYADLLKIDNYYKSFINRNTTTTYPDITRNARTLALASITFASLLIQSGIKTNLDSPDEKAITKGLVEEILKLDKIIVNKLDDEEDTFITLFILLSDDVFAPSYEAAKDIDPNLVASNYLKRSDVYFKSLKKLKSKLLNHSELKTISEKLFRYN</sequence>
<dbReference type="AlphaFoldDB" id="A0A9D9DZP6"/>
<evidence type="ECO:0000313" key="2">
    <source>
        <dbReference type="EMBL" id="MBO8436959.1"/>
    </source>
</evidence>
<name>A0A9D9DZP6_9SPIO</name>
<comment type="caution">
    <text evidence="2">The sequence shown here is derived from an EMBL/GenBank/DDBJ whole genome shotgun (WGS) entry which is preliminary data.</text>
</comment>
<accession>A0A9D9DZP6</accession>
<dbReference type="InterPro" id="IPR018891">
    <property type="entry name" value="AIPR_C"/>
</dbReference>
<organism evidence="2 3">
    <name type="scientific">Candidatus Ornithospirochaeta stercoripullorum</name>
    <dbReference type="NCBI Taxonomy" id="2840899"/>
    <lineage>
        <taxon>Bacteria</taxon>
        <taxon>Pseudomonadati</taxon>
        <taxon>Spirochaetota</taxon>
        <taxon>Spirochaetia</taxon>
        <taxon>Spirochaetales</taxon>
        <taxon>Spirochaetaceae</taxon>
        <taxon>Spirochaetaceae incertae sedis</taxon>
        <taxon>Candidatus Ornithospirochaeta</taxon>
    </lineage>
</organism>
<evidence type="ECO:0000259" key="1">
    <source>
        <dbReference type="Pfam" id="PF10592"/>
    </source>
</evidence>